<dbReference type="InterPro" id="IPR036397">
    <property type="entry name" value="RNaseH_sf"/>
</dbReference>
<evidence type="ECO:0000313" key="1">
    <source>
        <dbReference type="EMBL" id="GBM38637.1"/>
    </source>
</evidence>
<dbReference type="EMBL" id="BGPR01000874">
    <property type="protein sequence ID" value="GBM38637.1"/>
    <property type="molecule type" value="Genomic_DNA"/>
</dbReference>
<dbReference type="OrthoDB" id="4843387at2759"/>
<sequence length="98" mass="11320">MPLDITITVAGSRTVVYAQRGIMTGHIYRVIILQQQVRQLRSAMGEDFLFMDGNTRLHLATIVDECLEEETINHLEWPTFSPDLNSVEFSFFFSSYFL</sequence>
<accession>A0A4Y2FCB5</accession>
<reference evidence="1 2" key="1">
    <citation type="journal article" date="2019" name="Sci. Rep.">
        <title>Orb-weaving spider Araneus ventricosus genome elucidates the spidroin gene catalogue.</title>
        <authorList>
            <person name="Kono N."/>
            <person name="Nakamura H."/>
            <person name="Ohtoshi R."/>
            <person name="Moran D.A.P."/>
            <person name="Shinohara A."/>
            <person name="Yoshida Y."/>
            <person name="Fujiwara M."/>
            <person name="Mori M."/>
            <person name="Tomita M."/>
            <person name="Arakawa K."/>
        </authorList>
    </citation>
    <scope>NUCLEOTIDE SEQUENCE [LARGE SCALE GENOMIC DNA]</scope>
</reference>
<dbReference type="Proteomes" id="UP000499080">
    <property type="component" value="Unassembled WGS sequence"/>
</dbReference>
<evidence type="ECO:0008006" key="3">
    <source>
        <dbReference type="Google" id="ProtNLM"/>
    </source>
</evidence>
<name>A0A4Y2FCB5_ARAVE</name>
<gene>
    <name evidence="1" type="ORF">AVEN_37439_1</name>
</gene>
<evidence type="ECO:0000313" key="2">
    <source>
        <dbReference type="Proteomes" id="UP000499080"/>
    </source>
</evidence>
<comment type="caution">
    <text evidence="1">The sequence shown here is derived from an EMBL/GenBank/DDBJ whole genome shotgun (WGS) entry which is preliminary data.</text>
</comment>
<proteinExistence type="predicted"/>
<keyword evidence="2" id="KW-1185">Reference proteome</keyword>
<dbReference type="GO" id="GO:0003676">
    <property type="term" value="F:nucleic acid binding"/>
    <property type="evidence" value="ECO:0007669"/>
    <property type="project" value="InterPro"/>
</dbReference>
<dbReference type="AlphaFoldDB" id="A0A4Y2FCB5"/>
<dbReference type="Gene3D" id="3.30.420.10">
    <property type="entry name" value="Ribonuclease H-like superfamily/Ribonuclease H"/>
    <property type="match status" value="1"/>
</dbReference>
<organism evidence="1 2">
    <name type="scientific">Araneus ventricosus</name>
    <name type="common">Orbweaver spider</name>
    <name type="synonym">Epeira ventricosa</name>
    <dbReference type="NCBI Taxonomy" id="182803"/>
    <lineage>
        <taxon>Eukaryota</taxon>
        <taxon>Metazoa</taxon>
        <taxon>Ecdysozoa</taxon>
        <taxon>Arthropoda</taxon>
        <taxon>Chelicerata</taxon>
        <taxon>Arachnida</taxon>
        <taxon>Araneae</taxon>
        <taxon>Araneomorphae</taxon>
        <taxon>Entelegynae</taxon>
        <taxon>Araneoidea</taxon>
        <taxon>Araneidae</taxon>
        <taxon>Araneus</taxon>
    </lineage>
</organism>
<protein>
    <recommendedName>
        <fullName evidence="3">Tc1-like transposase DDE domain-containing protein</fullName>
    </recommendedName>
</protein>